<dbReference type="OrthoDB" id="7474636at2759"/>
<evidence type="ECO:0000313" key="8">
    <source>
        <dbReference type="Proteomes" id="UP000249218"/>
    </source>
</evidence>
<evidence type="ECO:0000256" key="5">
    <source>
        <dbReference type="SAM" id="MobiDB-lite"/>
    </source>
</evidence>
<feature type="compositionally biased region" description="Basic and acidic residues" evidence="5">
    <location>
        <begin position="84"/>
        <end position="101"/>
    </location>
</feature>
<feature type="region of interest" description="Disordered" evidence="5">
    <location>
        <begin position="113"/>
        <end position="132"/>
    </location>
</feature>
<accession>A0A2W1BS45</accession>
<feature type="compositionally biased region" description="Basic and acidic residues" evidence="5">
    <location>
        <begin position="117"/>
        <end position="127"/>
    </location>
</feature>
<feature type="compositionally biased region" description="Basic residues" evidence="5">
    <location>
        <begin position="69"/>
        <end position="83"/>
    </location>
</feature>
<reference evidence="7 8" key="1">
    <citation type="journal article" date="2017" name="BMC Biol.">
        <title>Genomic innovations, transcriptional plasticity and gene loss underlying the evolution and divergence of two highly polyphagous and invasive Helicoverpa pest species.</title>
        <authorList>
            <person name="Pearce S.L."/>
            <person name="Clarke D.F."/>
            <person name="East P.D."/>
            <person name="Elfekih S."/>
            <person name="Gordon K.H."/>
            <person name="Jermiin L.S."/>
            <person name="McGaughran A."/>
            <person name="Oakeshott J.G."/>
            <person name="Papanikolaou A."/>
            <person name="Perera O.P."/>
            <person name="Rane R.V."/>
            <person name="Richards S."/>
            <person name="Tay W.T."/>
            <person name="Walsh T.K."/>
            <person name="Anderson A."/>
            <person name="Anderson C.J."/>
            <person name="Asgari S."/>
            <person name="Board P.G."/>
            <person name="Bretschneider A."/>
            <person name="Campbell P.M."/>
            <person name="Chertemps T."/>
            <person name="Christeller J.T."/>
            <person name="Coppin C.W."/>
            <person name="Downes S.J."/>
            <person name="Duan G."/>
            <person name="Farnsworth C.A."/>
            <person name="Good R.T."/>
            <person name="Han L.B."/>
            <person name="Han Y.C."/>
            <person name="Hatje K."/>
            <person name="Horne I."/>
            <person name="Huang Y.P."/>
            <person name="Hughes D.S."/>
            <person name="Jacquin-Joly E."/>
            <person name="James W."/>
            <person name="Jhangiani S."/>
            <person name="Kollmar M."/>
            <person name="Kuwar S.S."/>
            <person name="Li S."/>
            <person name="Liu N.Y."/>
            <person name="Maibeche M.T."/>
            <person name="Miller J.R."/>
            <person name="Montagne N."/>
            <person name="Perry T."/>
            <person name="Qu J."/>
            <person name="Song S.V."/>
            <person name="Sutton G.G."/>
            <person name="Vogel H."/>
            <person name="Walenz B.P."/>
            <person name="Xu W."/>
            <person name="Zhang H.J."/>
            <person name="Zou Z."/>
            <person name="Batterham P."/>
            <person name="Edwards O.R."/>
            <person name="Feyereisen R."/>
            <person name="Gibbs R.A."/>
            <person name="Heckel D.G."/>
            <person name="McGrath A."/>
            <person name="Robin C."/>
            <person name="Scherer S.E."/>
            <person name="Worley K.C."/>
            <person name="Wu Y.D."/>
        </authorList>
    </citation>
    <scope>NUCLEOTIDE SEQUENCE [LARGE SCALE GENOMIC DNA]</scope>
    <source>
        <strain evidence="7">Harm_GR_Male_#8</strain>
        <tissue evidence="7">Whole organism</tissue>
    </source>
</reference>
<proteinExistence type="predicted"/>
<feature type="domain" description="LIM zinc-binding" evidence="6">
    <location>
        <begin position="4"/>
        <end position="64"/>
    </location>
</feature>
<sequence length="476" mass="55346">MACEICEHCQNPVPKVERVTIPEGYSYHRKCHKCYVCSETNLQNAEVFKGVIFCSSCSQRIFQGCSTARKTKTTKRGRSRRTRHDRERSKGQDRRADSSRDGVIELSVLVGSATDSEEQKKTQEKTSKSPLPVEVLQSERVRQETCFYLQQPLCKIMKKSTEMGTTTNVTQELLRQINCPIPDCKAKHSPEILVPPRRRHNRRKEIKHIIEPVRNRPICSDLRVAELGVSTEIANMALRKKSEMPVIIKSNRLQEKTSPGISTLKHELGMRSDMTYLNDSSEYLDSNYGTMSDYNSRRVMDRRLGSILRIPLKYFKRNILTRSSRISILTSSDDERTNIFRKIKRLLHEDIVEHQRRGVRKLYSTINRNQVPHRLGWVELVAKVSKLKDQDISYCKCPHRCKHYRRSHNYRCMRDHVMKLAGPTNSELACYRNKIKNFIAPQCIRTLICKIWSFLFIDDDYPKVKVSQGCGRSFKS</sequence>
<evidence type="ECO:0000256" key="4">
    <source>
        <dbReference type="PROSITE-ProRule" id="PRU00125"/>
    </source>
</evidence>
<evidence type="ECO:0000256" key="2">
    <source>
        <dbReference type="ARBA" id="ARBA00022833"/>
    </source>
</evidence>
<keyword evidence="2 4" id="KW-0862">Zinc</keyword>
<keyword evidence="1 4" id="KW-0479">Metal-binding</keyword>
<dbReference type="Proteomes" id="UP000249218">
    <property type="component" value="Unassembled WGS sequence"/>
</dbReference>
<name>A0A2W1BS45_HELAM</name>
<dbReference type="Gene3D" id="2.10.110.10">
    <property type="entry name" value="Cysteine Rich Protein"/>
    <property type="match status" value="1"/>
</dbReference>
<keyword evidence="8" id="KW-1185">Reference proteome</keyword>
<feature type="region of interest" description="Disordered" evidence="5">
    <location>
        <begin position="69"/>
        <end position="101"/>
    </location>
</feature>
<dbReference type="InterPro" id="IPR001781">
    <property type="entry name" value="Znf_LIM"/>
</dbReference>
<evidence type="ECO:0000256" key="3">
    <source>
        <dbReference type="ARBA" id="ARBA00023038"/>
    </source>
</evidence>
<dbReference type="PROSITE" id="PS50023">
    <property type="entry name" value="LIM_DOMAIN_2"/>
    <property type="match status" value="1"/>
</dbReference>
<dbReference type="GO" id="GO:0046872">
    <property type="term" value="F:metal ion binding"/>
    <property type="evidence" value="ECO:0007669"/>
    <property type="project" value="UniProtKB-KW"/>
</dbReference>
<organism evidence="7 8">
    <name type="scientific">Helicoverpa armigera</name>
    <name type="common">Cotton bollworm</name>
    <name type="synonym">Heliothis armigera</name>
    <dbReference type="NCBI Taxonomy" id="29058"/>
    <lineage>
        <taxon>Eukaryota</taxon>
        <taxon>Metazoa</taxon>
        <taxon>Ecdysozoa</taxon>
        <taxon>Arthropoda</taxon>
        <taxon>Hexapoda</taxon>
        <taxon>Insecta</taxon>
        <taxon>Pterygota</taxon>
        <taxon>Neoptera</taxon>
        <taxon>Endopterygota</taxon>
        <taxon>Lepidoptera</taxon>
        <taxon>Glossata</taxon>
        <taxon>Ditrysia</taxon>
        <taxon>Noctuoidea</taxon>
        <taxon>Noctuidae</taxon>
        <taxon>Heliothinae</taxon>
        <taxon>Helicoverpa</taxon>
    </lineage>
</organism>
<gene>
    <name evidence="7" type="primary">HaOG205949</name>
    <name evidence="7" type="ORF">B5X24_HaOG205949</name>
</gene>
<protein>
    <recommendedName>
        <fullName evidence="6">LIM zinc-binding domain-containing protein</fullName>
    </recommendedName>
</protein>
<evidence type="ECO:0000313" key="7">
    <source>
        <dbReference type="EMBL" id="PZC75590.1"/>
    </source>
</evidence>
<dbReference type="EMBL" id="KZ149991">
    <property type="protein sequence ID" value="PZC75590.1"/>
    <property type="molecule type" value="Genomic_DNA"/>
</dbReference>
<dbReference type="AlphaFoldDB" id="A0A2W1BS45"/>
<evidence type="ECO:0000259" key="6">
    <source>
        <dbReference type="PROSITE" id="PS50023"/>
    </source>
</evidence>
<keyword evidence="3 4" id="KW-0440">LIM domain</keyword>
<evidence type="ECO:0000256" key="1">
    <source>
        <dbReference type="ARBA" id="ARBA00022723"/>
    </source>
</evidence>